<comment type="caution">
    <text evidence="2">The sequence shown here is derived from an EMBL/GenBank/DDBJ whole genome shotgun (WGS) entry which is preliminary data.</text>
</comment>
<sequence length="167" mass="19448">MLNERKKLIISLMKKEIDYCTFSESFRGEDGEIDICKELRLAYDLKDGQYVDLLLYVAEVVKFEFACIDLLNHLITSDWHQKHEELARLLQIYKSETSVDALYKAALLHLDYREYDEDFILADKCIRALAQINNSDAVEKLKLLYNMKNQAISNSAKKQLTKLGLFS</sequence>
<dbReference type="AlphaFoldDB" id="A0A2T7AIK3"/>
<evidence type="ECO:0008006" key="5">
    <source>
        <dbReference type="Google" id="ProtNLM"/>
    </source>
</evidence>
<protein>
    <recommendedName>
        <fullName evidence="5">HEAT repeat domain-containing protein</fullName>
    </recommendedName>
</protein>
<accession>A0A2T7AIK3</accession>
<dbReference type="OrthoDB" id="4555029at2"/>
<dbReference type="EMBL" id="MSAE01000059">
    <property type="protein sequence ID" value="PUX07782.1"/>
    <property type="molecule type" value="Genomic_DNA"/>
</dbReference>
<organism evidence="2 3">
    <name type="scientific">Cronobacter muytjensii</name>
    <dbReference type="NCBI Taxonomy" id="413501"/>
    <lineage>
        <taxon>Bacteria</taxon>
        <taxon>Pseudomonadati</taxon>
        <taxon>Pseudomonadota</taxon>
        <taxon>Gammaproteobacteria</taxon>
        <taxon>Enterobacterales</taxon>
        <taxon>Enterobacteriaceae</taxon>
        <taxon>Cronobacter</taxon>
    </lineage>
</organism>
<keyword evidence="4" id="KW-1185">Reference proteome</keyword>
<name>A0A2T7AIK3_9ENTR</name>
<dbReference type="Proteomes" id="UP000244378">
    <property type="component" value="Unassembled WGS sequence"/>
</dbReference>
<dbReference type="EMBL" id="WAGD01000033">
    <property type="protein sequence ID" value="KAB0878136.1"/>
    <property type="molecule type" value="Genomic_DNA"/>
</dbReference>
<dbReference type="Proteomes" id="UP000469927">
    <property type="component" value="Unassembled WGS sequence"/>
</dbReference>
<gene>
    <name evidence="2" type="ORF">AUN14_20500</name>
    <name evidence="1" type="ORF">FZI19_12240</name>
</gene>
<evidence type="ECO:0000313" key="3">
    <source>
        <dbReference type="Proteomes" id="UP000244378"/>
    </source>
</evidence>
<reference evidence="1 4" key="2">
    <citation type="submission" date="2019-08" db="EMBL/GenBank/DDBJ databases">
        <title>Prevalence, distribution, and phylogeny of type two toxin-antitoxin genes possessed by Cronobacter species where C. sakazakii homologs follow sequence type lineages.</title>
        <authorList>
            <person name="Finkelstein S."/>
            <person name="Negrete F."/>
            <person name="Jang H."/>
            <person name="Gopinath G.R."/>
            <person name="Tall B.D."/>
        </authorList>
    </citation>
    <scope>NUCLEOTIDE SEQUENCE [LARGE SCALE GENOMIC DNA]</scope>
    <source>
        <strain evidence="1 4">MOD1_GK1257</strain>
    </source>
</reference>
<proteinExistence type="predicted"/>
<evidence type="ECO:0000313" key="4">
    <source>
        <dbReference type="Proteomes" id="UP000469927"/>
    </source>
</evidence>
<reference evidence="2 3" key="1">
    <citation type="submission" date="2016-12" db="EMBL/GenBank/DDBJ databases">
        <title>Analysis of the Molecular Diversity Among Cronobacter Species Isolated from Filth Flies Using a Pan Genomic DNA Microarray.</title>
        <authorList>
            <person name="Pava-Ripoll M."/>
            <person name="Tall B."/>
            <person name="Farber J."/>
            <person name="Fanning S."/>
            <person name="Lehner A."/>
            <person name="Stephan R."/>
            <person name="Pagotto F."/>
            <person name="Iverson C."/>
            <person name="Ziobro G."/>
            <person name="Miller A."/>
            <person name="Pearson R."/>
            <person name="Yan Q."/>
            <person name="Kim M."/>
            <person name="Jeong S."/>
            <person name="Park J."/>
            <person name="Jun S."/>
            <person name="Choi H."/>
            <person name="Chung T."/>
            <person name="Yoo Y."/>
            <person name="Park E."/>
            <person name="Hwang S."/>
            <person name="Lee B."/>
            <person name="Sathyamoorthy V."/>
            <person name="Carter L."/>
            <person name="Mammel M."/>
            <person name="Jackson S."/>
            <person name="Kothary M."/>
            <person name="Patel I."/>
            <person name="Grim C."/>
            <person name="Gopinath G."/>
            <person name="Gangiredla J."/>
            <person name="Chase H."/>
        </authorList>
    </citation>
    <scope>NUCLEOTIDE SEQUENCE [LARGE SCALE GENOMIC DNA]</scope>
    <source>
        <strain evidence="2 3">MOD1-Md1s</strain>
    </source>
</reference>
<evidence type="ECO:0000313" key="1">
    <source>
        <dbReference type="EMBL" id="KAB0878136.1"/>
    </source>
</evidence>
<evidence type="ECO:0000313" key="2">
    <source>
        <dbReference type="EMBL" id="PUX07782.1"/>
    </source>
</evidence>